<sequence length="108" mass="12155">MVRYPVHVPGSSYRGRDKRKLRQISHDNAVSTRLENHINRLLSRQTEPLQVYEYRQLAMDTGIPEDRVRSLCQGFGGDQNGFTAMRADLDPSEAGGLPDKNANDDVGQ</sequence>
<dbReference type="OrthoDB" id="9899161at2"/>
<organism evidence="1 2">
    <name type="scientific">Kushneria phosphatilytica</name>
    <dbReference type="NCBI Taxonomy" id="657387"/>
    <lineage>
        <taxon>Bacteria</taxon>
        <taxon>Pseudomonadati</taxon>
        <taxon>Pseudomonadota</taxon>
        <taxon>Gammaproteobacteria</taxon>
        <taxon>Oceanospirillales</taxon>
        <taxon>Halomonadaceae</taxon>
        <taxon>Kushneria</taxon>
    </lineage>
</organism>
<evidence type="ECO:0000313" key="1">
    <source>
        <dbReference type="EMBL" id="QEL11299.1"/>
    </source>
</evidence>
<keyword evidence="2" id="KW-1185">Reference proteome</keyword>
<reference evidence="1 2" key="1">
    <citation type="submission" date="2019-08" db="EMBL/GenBank/DDBJ databases">
        <title>Complete genome sequence of Kushneria sp. YCWA18, a halophilic phosphate-solubilizing bacterium isolated from Daqiao saltern in China.</title>
        <authorList>
            <person name="Du G.-X."/>
            <person name="Qu L.-Y."/>
        </authorList>
    </citation>
    <scope>NUCLEOTIDE SEQUENCE [LARGE SCALE GENOMIC DNA]</scope>
    <source>
        <strain evidence="1 2">YCWA18</strain>
    </source>
</reference>
<proteinExistence type="predicted"/>
<dbReference type="AlphaFoldDB" id="A0A1S1NZ05"/>
<dbReference type="Proteomes" id="UP000322553">
    <property type="component" value="Chromosome"/>
</dbReference>
<gene>
    <name evidence="1" type="ORF">FY550_09205</name>
</gene>
<accession>A0A1S1NZ05</accession>
<dbReference type="RefSeq" id="WP_070977640.1">
    <property type="nucleotide sequence ID" value="NZ_CP043420.1"/>
</dbReference>
<name>A0A1S1NZ05_9GAMM</name>
<dbReference type="KEGG" id="kuy:FY550_09205"/>
<dbReference type="EMBL" id="CP043420">
    <property type="protein sequence ID" value="QEL11299.1"/>
    <property type="molecule type" value="Genomic_DNA"/>
</dbReference>
<protein>
    <submittedName>
        <fullName evidence="1">Uncharacterized protein</fullName>
    </submittedName>
</protein>
<evidence type="ECO:0000313" key="2">
    <source>
        <dbReference type="Proteomes" id="UP000322553"/>
    </source>
</evidence>